<keyword evidence="3 6" id="KW-0378">Hydrolase</keyword>
<dbReference type="PANTHER" id="PTHR30417">
    <property type="entry name" value="N-ACETYLMURAMOYL-L-ALANINE AMIDASE AMID"/>
    <property type="match status" value="1"/>
</dbReference>
<reference evidence="6 7" key="1">
    <citation type="submission" date="2021-10" db="EMBL/GenBank/DDBJ databases">
        <title>Anaerobic single-cell dispensing facilitates the cultivation of human gut bacteria.</title>
        <authorList>
            <person name="Afrizal A."/>
        </authorList>
    </citation>
    <scope>NUCLEOTIDE SEQUENCE [LARGE SCALE GENOMIC DNA]</scope>
    <source>
        <strain evidence="6 7">CLA-AA-H246</strain>
    </source>
</reference>
<dbReference type="Gene3D" id="3.40.80.10">
    <property type="entry name" value="Peptidoglycan recognition protein-like"/>
    <property type="match status" value="1"/>
</dbReference>
<dbReference type="PANTHER" id="PTHR30417:SF1">
    <property type="entry name" value="N-ACETYLMURAMOYL-L-ALANINE AMIDASE AMID"/>
    <property type="match status" value="1"/>
</dbReference>
<proteinExistence type="predicted"/>
<evidence type="ECO:0000256" key="3">
    <source>
        <dbReference type="ARBA" id="ARBA00022801"/>
    </source>
</evidence>
<dbReference type="SUPFAM" id="SSF55846">
    <property type="entry name" value="N-acetylmuramoyl-L-alanine amidase-like"/>
    <property type="match status" value="1"/>
</dbReference>
<comment type="catalytic activity">
    <reaction evidence="1">
        <text>Hydrolyzes the link between N-acetylmuramoyl residues and L-amino acid residues in certain cell-wall glycopeptides.</text>
        <dbReference type="EC" id="3.5.1.28"/>
    </reaction>
</comment>
<dbReference type="EMBL" id="JAJEQE010000022">
    <property type="protein sequence ID" value="MCC2149183.1"/>
    <property type="molecule type" value="Genomic_DNA"/>
</dbReference>
<evidence type="ECO:0000256" key="4">
    <source>
        <dbReference type="ARBA" id="ARBA00023316"/>
    </source>
</evidence>
<gene>
    <name evidence="6" type="ORF">LKD42_07925</name>
</gene>
<evidence type="ECO:0000313" key="6">
    <source>
        <dbReference type="EMBL" id="MCC2149183.1"/>
    </source>
</evidence>
<evidence type="ECO:0000313" key="7">
    <source>
        <dbReference type="Proteomes" id="UP001299235"/>
    </source>
</evidence>
<keyword evidence="7" id="KW-1185">Reference proteome</keyword>
<feature type="domain" description="N-acetylmuramoyl-L-alanine amidase" evidence="5">
    <location>
        <begin position="1"/>
        <end position="132"/>
    </location>
</feature>
<dbReference type="GO" id="GO:0008745">
    <property type="term" value="F:N-acetylmuramoyl-L-alanine amidase activity"/>
    <property type="evidence" value="ECO:0007669"/>
    <property type="project" value="UniProtKB-EC"/>
</dbReference>
<accession>A0ABS8EVG0</accession>
<protein>
    <recommendedName>
        <fullName evidence="2">N-acetylmuramoyl-L-alanine amidase</fullName>
        <ecNumber evidence="2">3.5.1.28</ecNumber>
    </recommendedName>
</protein>
<keyword evidence="4" id="KW-0961">Cell wall biogenesis/degradation</keyword>
<evidence type="ECO:0000259" key="5">
    <source>
        <dbReference type="SMART" id="SM00644"/>
    </source>
</evidence>
<dbReference type="SMART" id="SM00644">
    <property type="entry name" value="Ami_2"/>
    <property type="match status" value="1"/>
</dbReference>
<dbReference type="InterPro" id="IPR051206">
    <property type="entry name" value="NAMLAA_amidase_2"/>
</dbReference>
<dbReference type="Pfam" id="PF01510">
    <property type="entry name" value="Amidase_2"/>
    <property type="match status" value="1"/>
</dbReference>
<dbReference type="InterPro" id="IPR036505">
    <property type="entry name" value="Amidase/PGRP_sf"/>
</dbReference>
<organism evidence="6 7">
    <name type="scientific">Hominisplanchenecus faecis</name>
    <dbReference type="NCBI Taxonomy" id="2885351"/>
    <lineage>
        <taxon>Bacteria</taxon>
        <taxon>Bacillati</taxon>
        <taxon>Bacillota</taxon>
        <taxon>Clostridia</taxon>
        <taxon>Lachnospirales</taxon>
        <taxon>Lachnospiraceae</taxon>
        <taxon>Hominisplanchenecus</taxon>
    </lineage>
</organism>
<evidence type="ECO:0000256" key="2">
    <source>
        <dbReference type="ARBA" id="ARBA00011901"/>
    </source>
</evidence>
<comment type="caution">
    <text evidence="6">The sequence shown here is derived from an EMBL/GenBank/DDBJ whole genome shotgun (WGS) entry which is preliminary data.</text>
</comment>
<dbReference type="InterPro" id="IPR002502">
    <property type="entry name" value="Amidase_domain"/>
</dbReference>
<dbReference type="CDD" id="cd06583">
    <property type="entry name" value="PGRP"/>
    <property type="match status" value="1"/>
</dbReference>
<name>A0ABS8EVG0_9FIRM</name>
<dbReference type="EC" id="3.5.1.28" evidence="2"/>
<dbReference type="Proteomes" id="UP001299235">
    <property type="component" value="Unassembled WGS sequence"/>
</dbReference>
<sequence>MHLLWRRDRGSSAHYFVGIDSEIWQCVEDQNIAWHCGASSYKHLECRNANSIGIEMCVRKRGTQTLGATDRDWYFENKTLRSTIELVRYLMKKYHVSADHVIRHYDVTGKICPNPYVYNEGKNTWETFQKGISEKNADQYVGYRVYNTSGKKVYVSVKLPYRVQVKTGSIPVRKGPAKTCRSMKQISKGTFEITEEKNGFDFCVTSSVRKCLGRIKNIYIFFKKDYYKREILFEITKKGCVYRIRL</sequence>
<evidence type="ECO:0000256" key="1">
    <source>
        <dbReference type="ARBA" id="ARBA00001561"/>
    </source>
</evidence>